<dbReference type="SUPFAM" id="SSF52540">
    <property type="entry name" value="P-loop containing nucleoside triphosphate hydrolases"/>
    <property type="match status" value="1"/>
</dbReference>
<name>A0A9W6LN53_9FUSO</name>
<dbReference type="RefSeq" id="WP_281836380.1">
    <property type="nucleotide sequence ID" value="NZ_BSDY01000011.1"/>
</dbReference>
<evidence type="ECO:0000313" key="5">
    <source>
        <dbReference type="EMBL" id="GLI56971.1"/>
    </source>
</evidence>
<dbReference type="PROSITE" id="PS50893">
    <property type="entry name" value="ABC_TRANSPORTER_2"/>
    <property type="match status" value="1"/>
</dbReference>
<dbReference type="PANTHER" id="PTHR43776">
    <property type="entry name" value="TRANSPORT ATP-BINDING PROTEIN"/>
    <property type="match status" value="1"/>
</dbReference>
<dbReference type="Proteomes" id="UP001144471">
    <property type="component" value="Unassembled WGS sequence"/>
</dbReference>
<dbReference type="AlphaFoldDB" id="A0A9W6LN53"/>
<dbReference type="SMART" id="SM00382">
    <property type="entry name" value="AAA"/>
    <property type="match status" value="1"/>
</dbReference>
<keyword evidence="2" id="KW-0547">Nucleotide-binding</keyword>
<dbReference type="GO" id="GO:0055085">
    <property type="term" value="P:transmembrane transport"/>
    <property type="evidence" value="ECO:0007669"/>
    <property type="project" value="UniProtKB-ARBA"/>
</dbReference>
<dbReference type="GO" id="GO:0016887">
    <property type="term" value="F:ATP hydrolysis activity"/>
    <property type="evidence" value="ECO:0007669"/>
    <property type="project" value="InterPro"/>
</dbReference>
<proteinExistence type="predicted"/>
<keyword evidence="3 5" id="KW-0067">ATP-binding</keyword>
<evidence type="ECO:0000259" key="4">
    <source>
        <dbReference type="PROSITE" id="PS50893"/>
    </source>
</evidence>
<dbReference type="Pfam" id="PF00005">
    <property type="entry name" value="ABC_tran"/>
    <property type="match status" value="1"/>
</dbReference>
<evidence type="ECO:0000256" key="3">
    <source>
        <dbReference type="ARBA" id="ARBA00022840"/>
    </source>
</evidence>
<reference evidence="5" key="1">
    <citation type="submission" date="2022-12" db="EMBL/GenBank/DDBJ databases">
        <title>Reference genome sequencing for broad-spectrum identification of bacterial and archaeal isolates by mass spectrometry.</title>
        <authorList>
            <person name="Sekiguchi Y."/>
            <person name="Tourlousse D.M."/>
        </authorList>
    </citation>
    <scope>NUCLEOTIDE SEQUENCE</scope>
    <source>
        <strain evidence="5">10succ1</strain>
    </source>
</reference>
<dbReference type="InterPro" id="IPR027417">
    <property type="entry name" value="P-loop_NTPase"/>
</dbReference>
<dbReference type="Gene3D" id="3.40.50.300">
    <property type="entry name" value="P-loop containing nucleotide triphosphate hydrolases"/>
    <property type="match status" value="1"/>
</dbReference>
<keyword evidence="6" id="KW-1185">Reference proteome</keyword>
<dbReference type="EMBL" id="BSDY01000011">
    <property type="protein sequence ID" value="GLI56971.1"/>
    <property type="molecule type" value="Genomic_DNA"/>
</dbReference>
<protein>
    <submittedName>
        <fullName evidence="5">ABC transporter ATP-binding protein</fullName>
    </submittedName>
</protein>
<evidence type="ECO:0000256" key="2">
    <source>
        <dbReference type="ARBA" id="ARBA00022741"/>
    </source>
</evidence>
<gene>
    <name evidence="5" type="ORF">PM10SUCC1_24850</name>
</gene>
<accession>A0A9W6LN53</accession>
<dbReference type="InterPro" id="IPR003593">
    <property type="entry name" value="AAA+_ATPase"/>
</dbReference>
<evidence type="ECO:0000256" key="1">
    <source>
        <dbReference type="ARBA" id="ARBA00022448"/>
    </source>
</evidence>
<dbReference type="PANTHER" id="PTHR43776:SF8">
    <property type="entry name" value="ABC TRANSPORTER, ATP-BINDING PROTEIN"/>
    <property type="match status" value="1"/>
</dbReference>
<feature type="domain" description="ABC transporter" evidence="4">
    <location>
        <begin position="4"/>
        <end position="221"/>
    </location>
</feature>
<organism evidence="5 6">
    <name type="scientific">Propionigenium maris DSM 9537</name>
    <dbReference type="NCBI Taxonomy" id="1123000"/>
    <lineage>
        <taxon>Bacteria</taxon>
        <taxon>Fusobacteriati</taxon>
        <taxon>Fusobacteriota</taxon>
        <taxon>Fusobacteriia</taxon>
        <taxon>Fusobacteriales</taxon>
        <taxon>Fusobacteriaceae</taxon>
        <taxon>Propionigenium</taxon>
    </lineage>
</organism>
<evidence type="ECO:0000313" key="6">
    <source>
        <dbReference type="Proteomes" id="UP001144471"/>
    </source>
</evidence>
<dbReference type="GO" id="GO:0005524">
    <property type="term" value="F:ATP binding"/>
    <property type="evidence" value="ECO:0007669"/>
    <property type="project" value="UniProtKB-KW"/>
</dbReference>
<keyword evidence="1" id="KW-0813">Transport</keyword>
<sequence>MNIIEIRDLSFSFDSRGDILKNIEIDIERGETLGIMGESGSGKSTLAGCIAGLHRGYKGSINYAPPITVNRRYIEGVHLIFQDPYSSLNPKVEVWKAVGEGLLIRGRRKDSNLMTEVCHTLEEVGLPREYAHRRIEKLSGGERQRVAIARALILKPSVIIFDEATVNLDLISQRDLLYIMEGMKKKGHTMVVISHDEALLKLLSHRIAHMEEGKLIKIERV</sequence>
<dbReference type="InterPro" id="IPR050319">
    <property type="entry name" value="ABC_transp_ATP-bind"/>
</dbReference>
<dbReference type="PROSITE" id="PS00211">
    <property type="entry name" value="ABC_TRANSPORTER_1"/>
    <property type="match status" value="1"/>
</dbReference>
<dbReference type="InterPro" id="IPR003439">
    <property type="entry name" value="ABC_transporter-like_ATP-bd"/>
</dbReference>
<comment type="caution">
    <text evidence="5">The sequence shown here is derived from an EMBL/GenBank/DDBJ whole genome shotgun (WGS) entry which is preliminary data.</text>
</comment>
<dbReference type="InterPro" id="IPR017871">
    <property type="entry name" value="ABC_transporter-like_CS"/>
</dbReference>